<dbReference type="PROSITE" id="PS00237">
    <property type="entry name" value="G_PROTEIN_RECEP_F1_1"/>
    <property type="match status" value="1"/>
</dbReference>
<feature type="transmembrane region" description="Helical" evidence="7">
    <location>
        <begin position="54"/>
        <end position="83"/>
    </location>
</feature>
<evidence type="ECO:0000256" key="2">
    <source>
        <dbReference type="ARBA" id="ARBA00022692"/>
    </source>
</evidence>
<dbReference type="PROSITE" id="PS50262">
    <property type="entry name" value="G_PROTEIN_RECEP_F1_2"/>
    <property type="match status" value="1"/>
</dbReference>
<feature type="transmembrane region" description="Helical" evidence="7">
    <location>
        <begin position="244"/>
        <end position="265"/>
    </location>
</feature>
<keyword evidence="9" id="KW-1185">Reference proteome</keyword>
<feature type="region of interest" description="Disordered" evidence="6">
    <location>
        <begin position="378"/>
        <end position="407"/>
    </location>
</feature>
<dbReference type="Proteomes" id="UP000749559">
    <property type="component" value="Unassembled WGS sequence"/>
</dbReference>
<evidence type="ECO:0000313" key="8">
    <source>
        <dbReference type="EMBL" id="CAH1793443.1"/>
    </source>
</evidence>
<protein>
    <submittedName>
        <fullName evidence="8">Uncharacterized protein</fullName>
    </submittedName>
</protein>
<dbReference type="CDD" id="cd14978">
    <property type="entry name" value="7tmA_FMRFamide_R-like"/>
    <property type="match status" value="1"/>
</dbReference>
<evidence type="ECO:0000256" key="3">
    <source>
        <dbReference type="ARBA" id="ARBA00022989"/>
    </source>
</evidence>
<keyword evidence="4 7" id="KW-0472">Membrane</keyword>
<keyword evidence="5" id="KW-0297">G-protein coupled receptor</keyword>
<sequence>MNQSEVVLAGGTIAFNDTPGYSIDAINKTTDANITIGNKEPCVPAYLFAIPHNFVIFTITITIVLDTLISVLGIAGNILSIVILSKEKHLTTSIYLLRALAISDMSFLMLVIFIDPMYAMYTTTHFVPQTAAWPNQMTSALPYILPVISTSQTLTTWMVLLVTIDRFIQVCIPLSASRLCTLPRAKMAVVVTVGLSFMYNVPRFWEYVPNNVQFPCGTTVVLGYTAFGKNNYYTYIYQICLNAIFRYMGPVLVLIILNGNLIIALKDAHRRRQQMTGNEKEAQNITFTLVIVATSFLLCIMPYNTVNVMVTLWNTNNAAKPDQLIMRYLLAVGNFLLKVNSSVNFLIYCLTGKRFRETFISMCCPGFRRGQRYNAVNSKPPKELSDNSTVQTVVHSSTKGDTKMSLL</sequence>
<dbReference type="GO" id="GO:0016020">
    <property type="term" value="C:membrane"/>
    <property type="evidence" value="ECO:0007669"/>
    <property type="project" value="UniProtKB-SubCell"/>
</dbReference>
<evidence type="ECO:0000256" key="5">
    <source>
        <dbReference type="RuleBase" id="RU000688"/>
    </source>
</evidence>
<dbReference type="EMBL" id="CAIIXF020000009">
    <property type="protein sequence ID" value="CAH1793443.1"/>
    <property type="molecule type" value="Genomic_DNA"/>
</dbReference>
<evidence type="ECO:0000256" key="1">
    <source>
        <dbReference type="ARBA" id="ARBA00004370"/>
    </source>
</evidence>
<evidence type="ECO:0000256" key="4">
    <source>
        <dbReference type="ARBA" id="ARBA00023136"/>
    </source>
</evidence>
<dbReference type="OrthoDB" id="6155320at2759"/>
<dbReference type="SUPFAM" id="SSF81321">
    <property type="entry name" value="Family A G protein-coupled receptor-like"/>
    <property type="match status" value="1"/>
</dbReference>
<dbReference type="InterPro" id="IPR017452">
    <property type="entry name" value="GPCR_Rhodpsn_7TM"/>
</dbReference>
<feature type="transmembrane region" description="Helical" evidence="7">
    <location>
        <begin position="143"/>
        <end position="164"/>
    </location>
</feature>
<feature type="compositionally biased region" description="Basic and acidic residues" evidence="6">
    <location>
        <begin position="398"/>
        <end position="407"/>
    </location>
</feature>
<dbReference type="PANTHER" id="PTHR46641">
    <property type="entry name" value="FMRFAMIDE RECEPTOR-RELATED"/>
    <property type="match status" value="1"/>
</dbReference>
<feature type="compositionally biased region" description="Polar residues" evidence="6">
    <location>
        <begin position="386"/>
        <end position="397"/>
    </location>
</feature>
<organism evidence="8 9">
    <name type="scientific">Owenia fusiformis</name>
    <name type="common">Polychaete worm</name>
    <dbReference type="NCBI Taxonomy" id="6347"/>
    <lineage>
        <taxon>Eukaryota</taxon>
        <taxon>Metazoa</taxon>
        <taxon>Spiralia</taxon>
        <taxon>Lophotrochozoa</taxon>
        <taxon>Annelida</taxon>
        <taxon>Polychaeta</taxon>
        <taxon>Sedentaria</taxon>
        <taxon>Canalipalpata</taxon>
        <taxon>Sabellida</taxon>
        <taxon>Oweniida</taxon>
        <taxon>Oweniidae</taxon>
        <taxon>Owenia</taxon>
    </lineage>
</organism>
<dbReference type="PANTHER" id="PTHR46641:SF2">
    <property type="entry name" value="FMRFAMIDE RECEPTOR"/>
    <property type="match status" value="1"/>
</dbReference>
<evidence type="ECO:0000256" key="7">
    <source>
        <dbReference type="SAM" id="Phobius"/>
    </source>
</evidence>
<feature type="transmembrane region" description="Helical" evidence="7">
    <location>
        <begin position="285"/>
        <end position="305"/>
    </location>
</feature>
<gene>
    <name evidence="8" type="ORF">OFUS_LOCUS18291</name>
</gene>
<comment type="caution">
    <text evidence="8">The sequence shown here is derived from an EMBL/GenBank/DDBJ whole genome shotgun (WGS) entry which is preliminary data.</text>
</comment>
<keyword evidence="5" id="KW-0807">Transducer</keyword>
<dbReference type="InterPro" id="IPR052954">
    <property type="entry name" value="GPCR-Ligand_Int"/>
</dbReference>
<accession>A0A8J1UPU8</accession>
<dbReference type="Pfam" id="PF00001">
    <property type="entry name" value="7tm_1"/>
    <property type="match status" value="1"/>
</dbReference>
<dbReference type="AlphaFoldDB" id="A0A8J1UPU8"/>
<evidence type="ECO:0000313" key="9">
    <source>
        <dbReference type="Proteomes" id="UP000749559"/>
    </source>
</evidence>
<feature type="transmembrane region" description="Helical" evidence="7">
    <location>
        <begin position="95"/>
        <end position="114"/>
    </location>
</feature>
<keyword evidence="5" id="KW-0675">Receptor</keyword>
<comment type="similarity">
    <text evidence="5">Belongs to the G-protein coupled receptor 1 family.</text>
</comment>
<dbReference type="PRINTS" id="PR00237">
    <property type="entry name" value="GPCRRHODOPSN"/>
</dbReference>
<comment type="subcellular location">
    <subcellularLocation>
        <location evidence="1">Membrane</location>
    </subcellularLocation>
</comment>
<reference evidence="8" key="1">
    <citation type="submission" date="2022-03" db="EMBL/GenBank/DDBJ databases">
        <authorList>
            <person name="Martin C."/>
        </authorList>
    </citation>
    <scope>NUCLEOTIDE SEQUENCE</scope>
</reference>
<keyword evidence="2 5" id="KW-0812">Transmembrane</keyword>
<proteinExistence type="inferred from homology"/>
<dbReference type="Gene3D" id="1.20.1070.10">
    <property type="entry name" value="Rhodopsin 7-helix transmembrane proteins"/>
    <property type="match status" value="1"/>
</dbReference>
<feature type="transmembrane region" description="Helical" evidence="7">
    <location>
        <begin position="325"/>
        <end position="350"/>
    </location>
</feature>
<dbReference type="GO" id="GO:0004930">
    <property type="term" value="F:G protein-coupled receptor activity"/>
    <property type="evidence" value="ECO:0007669"/>
    <property type="project" value="UniProtKB-KW"/>
</dbReference>
<evidence type="ECO:0000256" key="6">
    <source>
        <dbReference type="SAM" id="MobiDB-lite"/>
    </source>
</evidence>
<dbReference type="InterPro" id="IPR000276">
    <property type="entry name" value="GPCR_Rhodpsn"/>
</dbReference>
<keyword evidence="3 7" id="KW-1133">Transmembrane helix</keyword>
<name>A0A8J1UPU8_OWEFU</name>